<reference evidence="2 3" key="1">
    <citation type="submission" date="2013-03" db="EMBL/GenBank/DDBJ databases">
        <title>The Genome Sequence of Cladophialophora psammophila CBS 110553.</title>
        <authorList>
            <consortium name="The Broad Institute Genomics Platform"/>
            <person name="Cuomo C."/>
            <person name="de Hoog S."/>
            <person name="Gorbushina A."/>
            <person name="Walker B."/>
            <person name="Young S.K."/>
            <person name="Zeng Q."/>
            <person name="Gargeya S."/>
            <person name="Fitzgerald M."/>
            <person name="Haas B."/>
            <person name="Abouelleil A."/>
            <person name="Allen A.W."/>
            <person name="Alvarado L."/>
            <person name="Arachchi H.M."/>
            <person name="Berlin A.M."/>
            <person name="Chapman S.B."/>
            <person name="Gainer-Dewar J."/>
            <person name="Goldberg J."/>
            <person name="Griggs A."/>
            <person name="Gujja S."/>
            <person name="Hansen M."/>
            <person name="Howarth C."/>
            <person name="Imamovic A."/>
            <person name="Ireland A."/>
            <person name="Larimer J."/>
            <person name="McCowan C."/>
            <person name="Murphy C."/>
            <person name="Pearson M."/>
            <person name="Poon T.W."/>
            <person name="Priest M."/>
            <person name="Roberts A."/>
            <person name="Saif S."/>
            <person name="Shea T."/>
            <person name="Sisk P."/>
            <person name="Sykes S."/>
            <person name="Wortman J."/>
            <person name="Nusbaum C."/>
            <person name="Birren B."/>
        </authorList>
    </citation>
    <scope>NUCLEOTIDE SEQUENCE [LARGE SCALE GENOMIC DNA]</scope>
    <source>
        <strain evidence="2 3">CBS 110553</strain>
    </source>
</reference>
<keyword evidence="3" id="KW-1185">Reference proteome</keyword>
<evidence type="ECO:0000313" key="3">
    <source>
        <dbReference type="Proteomes" id="UP000019471"/>
    </source>
</evidence>
<dbReference type="InterPro" id="IPR052999">
    <property type="entry name" value="PTS1_Protein"/>
</dbReference>
<dbReference type="GeneID" id="19194669"/>
<dbReference type="InterPro" id="IPR003779">
    <property type="entry name" value="CMD-like"/>
</dbReference>
<dbReference type="STRING" id="1182543.W9X8M1"/>
<dbReference type="PANTHER" id="PTHR28180:SF5">
    <property type="entry name" value="DNA POLYMERASE ALPHA SUBUNIT B"/>
    <property type="match status" value="1"/>
</dbReference>
<gene>
    <name evidence="2" type="ORF">A1O5_09974</name>
</gene>
<dbReference type="RefSeq" id="XP_007748742.1">
    <property type="nucleotide sequence ID" value="XM_007750552.1"/>
</dbReference>
<dbReference type="Pfam" id="PF02627">
    <property type="entry name" value="CMD"/>
    <property type="match status" value="1"/>
</dbReference>
<comment type="caution">
    <text evidence="2">The sequence shown here is derived from an EMBL/GenBank/DDBJ whole genome shotgun (WGS) entry which is preliminary data.</text>
</comment>
<dbReference type="HOGENOM" id="CLU_1686390_0_0_1"/>
<dbReference type="Gene3D" id="1.20.1290.10">
    <property type="entry name" value="AhpD-like"/>
    <property type="match status" value="1"/>
</dbReference>
<dbReference type="Proteomes" id="UP000019471">
    <property type="component" value="Unassembled WGS sequence"/>
</dbReference>
<name>W9X8M1_9EURO</name>
<dbReference type="PANTHER" id="PTHR28180">
    <property type="entry name" value="CONSERVED MITOCHONDRIAL PROTEIN-RELATED"/>
    <property type="match status" value="1"/>
</dbReference>
<dbReference type="EMBL" id="AMGX01000018">
    <property type="protein sequence ID" value="EXJ66779.1"/>
    <property type="molecule type" value="Genomic_DNA"/>
</dbReference>
<sequence length="156" mass="17546">MPRASDGLFSLLGVEDSKDAAQDWDRAEFARRPEKAIQRTQEWWQHVFGEEEVAGINKSYETNPDFAWTVEFAVYGLFLADLSVLGPVENELVILASVMGQGAHNTTRFHLRGARRIGVSSKDAAEIQGVIEMVANHEGKDSTSWPRFQEVEHLFP</sequence>
<accession>W9X8M1</accession>
<dbReference type="InterPro" id="IPR029032">
    <property type="entry name" value="AhpD-like"/>
</dbReference>
<dbReference type="OrthoDB" id="5537330at2759"/>
<dbReference type="GO" id="GO:0051920">
    <property type="term" value="F:peroxiredoxin activity"/>
    <property type="evidence" value="ECO:0007669"/>
    <property type="project" value="InterPro"/>
</dbReference>
<feature type="domain" description="Carboxymuconolactone decarboxylase-like" evidence="1">
    <location>
        <begin position="82"/>
        <end position="133"/>
    </location>
</feature>
<evidence type="ECO:0000259" key="1">
    <source>
        <dbReference type="Pfam" id="PF02627"/>
    </source>
</evidence>
<evidence type="ECO:0000313" key="2">
    <source>
        <dbReference type="EMBL" id="EXJ66779.1"/>
    </source>
</evidence>
<proteinExistence type="predicted"/>
<organism evidence="2 3">
    <name type="scientific">Cladophialophora psammophila CBS 110553</name>
    <dbReference type="NCBI Taxonomy" id="1182543"/>
    <lineage>
        <taxon>Eukaryota</taxon>
        <taxon>Fungi</taxon>
        <taxon>Dikarya</taxon>
        <taxon>Ascomycota</taxon>
        <taxon>Pezizomycotina</taxon>
        <taxon>Eurotiomycetes</taxon>
        <taxon>Chaetothyriomycetidae</taxon>
        <taxon>Chaetothyriales</taxon>
        <taxon>Herpotrichiellaceae</taxon>
        <taxon>Cladophialophora</taxon>
    </lineage>
</organism>
<protein>
    <recommendedName>
        <fullName evidence="1">Carboxymuconolactone decarboxylase-like domain-containing protein</fullName>
    </recommendedName>
</protein>
<dbReference type="AlphaFoldDB" id="W9X8M1"/>
<dbReference type="SUPFAM" id="SSF69118">
    <property type="entry name" value="AhpD-like"/>
    <property type="match status" value="1"/>
</dbReference>